<dbReference type="InterPro" id="IPR029021">
    <property type="entry name" value="Prot-tyrosine_phosphatase-like"/>
</dbReference>
<proteinExistence type="predicted"/>
<dbReference type="InterPro" id="IPR016130">
    <property type="entry name" value="Tyr_Pase_AS"/>
</dbReference>
<feature type="non-terminal residue" evidence="4">
    <location>
        <position position="208"/>
    </location>
</feature>
<organism evidence="4 5">
    <name type="scientific">Prorocentrum cordatum</name>
    <dbReference type="NCBI Taxonomy" id="2364126"/>
    <lineage>
        <taxon>Eukaryota</taxon>
        <taxon>Sar</taxon>
        <taxon>Alveolata</taxon>
        <taxon>Dinophyceae</taxon>
        <taxon>Prorocentrales</taxon>
        <taxon>Prorocentraceae</taxon>
        <taxon>Prorocentrum</taxon>
    </lineage>
</organism>
<dbReference type="InterPro" id="IPR020422">
    <property type="entry name" value="TYR_PHOSPHATASE_DUAL_dom"/>
</dbReference>
<sequence>MPCAAVPACLLLTAGRGGRRGVCGLAAGECLAPAGGLDLLDTGSAVQDAGLFRERPLGPLRYRWAERLEEAEGVSYAARVTRGLYRGSFPDNEGVAWLRRLGVRTIINLNGHNSSGYRRVVLEQGIRYEHLPLSPMRAPTEEDVARFFEILGDWSASPIYVHCLHGVDRTGTMIALFRIREQGWRNDEALAEMIYFGNSGFKNLRLFV</sequence>
<dbReference type="Gene3D" id="3.90.190.10">
    <property type="entry name" value="Protein tyrosine phosphatase superfamily"/>
    <property type="match status" value="1"/>
</dbReference>
<gene>
    <name evidence="4" type="ORF">PCOR1329_LOCUS15919</name>
</gene>
<reference evidence="4" key="1">
    <citation type="submission" date="2023-10" db="EMBL/GenBank/DDBJ databases">
        <authorList>
            <person name="Chen Y."/>
            <person name="Shah S."/>
            <person name="Dougan E. K."/>
            <person name="Thang M."/>
            <person name="Chan C."/>
        </authorList>
    </citation>
    <scope>NUCLEOTIDE SEQUENCE [LARGE SCALE GENOMIC DNA]</scope>
</reference>
<evidence type="ECO:0000313" key="4">
    <source>
        <dbReference type="EMBL" id="CAK0811224.1"/>
    </source>
</evidence>
<name>A0ABN9QYV4_9DINO</name>
<dbReference type="EMBL" id="CAUYUJ010004856">
    <property type="protein sequence ID" value="CAK0811224.1"/>
    <property type="molecule type" value="Genomic_DNA"/>
</dbReference>
<dbReference type="PROSITE" id="PS50056">
    <property type="entry name" value="TYR_PHOSPHATASE_2"/>
    <property type="match status" value="1"/>
</dbReference>
<evidence type="ECO:0008006" key="6">
    <source>
        <dbReference type="Google" id="ProtNLM"/>
    </source>
</evidence>
<dbReference type="Proteomes" id="UP001189429">
    <property type="component" value="Unassembled WGS sequence"/>
</dbReference>
<dbReference type="InterPro" id="IPR000387">
    <property type="entry name" value="Tyr_Pase_dom"/>
</dbReference>
<feature type="domain" description="Tyrosine-protein phosphatase" evidence="2">
    <location>
        <begin position="76"/>
        <end position="208"/>
    </location>
</feature>
<dbReference type="PANTHER" id="PTHR31126">
    <property type="entry name" value="TYROSINE-PROTEIN PHOSPHATASE"/>
    <property type="match status" value="1"/>
</dbReference>
<dbReference type="SUPFAM" id="SSF52799">
    <property type="entry name" value="(Phosphotyrosine protein) phosphatases II"/>
    <property type="match status" value="1"/>
</dbReference>
<dbReference type="PROSITE" id="PS50054">
    <property type="entry name" value="TYR_PHOSPHATASE_DUAL"/>
    <property type="match status" value="1"/>
</dbReference>
<dbReference type="Pfam" id="PF22741">
    <property type="entry name" value="PTP-NADK"/>
    <property type="match status" value="1"/>
</dbReference>
<accession>A0ABN9QYV4</accession>
<comment type="caution">
    <text evidence="4">The sequence shown here is derived from an EMBL/GenBank/DDBJ whole genome shotgun (WGS) entry which is preliminary data.</text>
</comment>
<evidence type="ECO:0000313" key="5">
    <source>
        <dbReference type="Proteomes" id="UP001189429"/>
    </source>
</evidence>
<dbReference type="PANTHER" id="PTHR31126:SF72">
    <property type="entry name" value="DUAL SPECIFICITY PROTEIN PHOSPHATASE TPBA"/>
    <property type="match status" value="1"/>
</dbReference>
<evidence type="ECO:0000259" key="2">
    <source>
        <dbReference type="PROSITE" id="PS50054"/>
    </source>
</evidence>
<feature type="domain" description="Tyrosine specific protein phosphatases" evidence="3">
    <location>
        <begin position="145"/>
        <end position="193"/>
    </location>
</feature>
<evidence type="ECO:0000256" key="1">
    <source>
        <dbReference type="ARBA" id="ARBA00022801"/>
    </source>
</evidence>
<dbReference type="PROSITE" id="PS00383">
    <property type="entry name" value="TYR_PHOSPHATASE_1"/>
    <property type="match status" value="1"/>
</dbReference>
<protein>
    <recommendedName>
        <fullName evidence="6">Tyrosine specific protein phosphatases domain-containing protein</fullName>
    </recommendedName>
</protein>
<evidence type="ECO:0000259" key="3">
    <source>
        <dbReference type="PROSITE" id="PS50056"/>
    </source>
</evidence>
<keyword evidence="1" id="KW-0378">Hydrolase</keyword>
<keyword evidence="5" id="KW-1185">Reference proteome</keyword>
<dbReference type="InterPro" id="IPR055214">
    <property type="entry name" value="PTP-NADK"/>
</dbReference>